<dbReference type="RefSeq" id="WP_268609825.1">
    <property type="nucleotide sequence ID" value="NZ_CP113797.1"/>
</dbReference>
<name>A0A9E8ZDT5_9CYAN</name>
<accession>A0A9E8ZDT5</accession>
<evidence type="ECO:0008006" key="3">
    <source>
        <dbReference type="Google" id="ProtNLM"/>
    </source>
</evidence>
<reference evidence="1" key="1">
    <citation type="submission" date="2022-12" db="EMBL/GenBank/DDBJ databases">
        <title>Polyphasic identification of a Novel Hot-Spring Cyanobacterium Ocullathermofonsia sinensis gen nov. sp. nov. and Genomic Insights on its Adaptations to the Thermal Habitat.</title>
        <authorList>
            <person name="Daroch M."/>
            <person name="Tang J."/>
            <person name="Jiang Y."/>
        </authorList>
    </citation>
    <scope>NUCLEOTIDE SEQUENCE</scope>
    <source>
        <strain evidence="1">PKUAC-SCTA174</strain>
    </source>
</reference>
<dbReference type="Proteomes" id="UP001163152">
    <property type="component" value="Chromosome"/>
</dbReference>
<keyword evidence="2" id="KW-1185">Reference proteome</keyword>
<gene>
    <name evidence="1" type="ORF">OXH18_22950</name>
</gene>
<organism evidence="1 2">
    <name type="scientific">Thermocoleostomius sinensis A174</name>
    <dbReference type="NCBI Taxonomy" id="2016057"/>
    <lineage>
        <taxon>Bacteria</taxon>
        <taxon>Bacillati</taxon>
        <taxon>Cyanobacteriota</taxon>
        <taxon>Cyanophyceae</taxon>
        <taxon>Oculatellales</taxon>
        <taxon>Oculatellaceae</taxon>
        <taxon>Thermocoleostomius</taxon>
    </lineage>
</organism>
<evidence type="ECO:0000313" key="1">
    <source>
        <dbReference type="EMBL" id="WAL59997.1"/>
    </source>
</evidence>
<evidence type="ECO:0000313" key="2">
    <source>
        <dbReference type="Proteomes" id="UP001163152"/>
    </source>
</evidence>
<protein>
    <recommendedName>
        <fullName evidence="3">Bacteriocin</fullName>
    </recommendedName>
</protein>
<dbReference type="KEGG" id="tsin:OXH18_22950"/>
<dbReference type="EMBL" id="CP113797">
    <property type="protein sequence ID" value="WAL59997.1"/>
    <property type="molecule type" value="Genomic_DNA"/>
</dbReference>
<sequence length="57" mass="6857">MELEKDNSLFTDLTDDETAALNGGYFCVRRFVRRCFRRWTWYGPVIICRFVPVIICY</sequence>
<dbReference type="AlphaFoldDB" id="A0A9E8ZDT5"/>
<proteinExistence type="predicted"/>